<keyword evidence="3" id="KW-1185">Reference proteome</keyword>
<feature type="domain" description="KTSC" evidence="1">
    <location>
        <begin position="8"/>
        <end position="53"/>
    </location>
</feature>
<dbReference type="Proteomes" id="UP000076927">
    <property type="component" value="Chromosome"/>
</dbReference>
<accession>A0A172TGW8</accession>
<organism evidence="2 3">
    <name type="scientific">Paenibacillus swuensis</name>
    <dbReference type="NCBI Taxonomy" id="1178515"/>
    <lineage>
        <taxon>Bacteria</taxon>
        <taxon>Bacillati</taxon>
        <taxon>Bacillota</taxon>
        <taxon>Bacilli</taxon>
        <taxon>Bacillales</taxon>
        <taxon>Paenibacillaceae</taxon>
        <taxon>Paenibacillus</taxon>
    </lineage>
</organism>
<proteinExistence type="predicted"/>
<dbReference type="RefSeq" id="WP_068605822.1">
    <property type="nucleotide sequence ID" value="NZ_CP011388.1"/>
</dbReference>
<evidence type="ECO:0000313" key="3">
    <source>
        <dbReference type="Proteomes" id="UP000076927"/>
    </source>
</evidence>
<dbReference type="OrthoDB" id="2624411at2"/>
<dbReference type="EMBL" id="CP011388">
    <property type="protein sequence ID" value="ANE46285.1"/>
    <property type="molecule type" value="Genomic_DNA"/>
</dbReference>
<evidence type="ECO:0000313" key="2">
    <source>
        <dbReference type="EMBL" id="ANE46285.1"/>
    </source>
</evidence>
<dbReference type="KEGG" id="pswu:SY83_08360"/>
<dbReference type="InterPro" id="IPR025309">
    <property type="entry name" value="KTSC_dom"/>
</dbReference>
<reference evidence="2 3" key="1">
    <citation type="submission" date="2015-01" db="EMBL/GenBank/DDBJ databases">
        <title>Paenibacillus swuensis/DY6/whole genome sequencing.</title>
        <authorList>
            <person name="Kim M.K."/>
            <person name="Srinivasan S."/>
            <person name="Lee J.-J."/>
        </authorList>
    </citation>
    <scope>NUCLEOTIDE SEQUENCE [LARGE SCALE GENOMIC DNA]</scope>
    <source>
        <strain evidence="2 3">DY6</strain>
    </source>
</reference>
<sequence>MNIIPIGSKQISYIRYDSCTHELVAHYHTGEVRTYASISEQEYDLLVRSCNKYDAFVYITQTHGDLHG</sequence>
<dbReference type="Pfam" id="PF13619">
    <property type="entry name" value="KTSC"/>
    <property type="match status" value="1"/>
</dbReference>
<name>A0A172TGW8_9BACL</name>
<dbReference type="PATRIC" id="fig|1178515.4.peg.1663"/>
<gene>
    <name evidence="2" type="ORF">SY83_08360</name>
</gene>
<dbReference type="AlphaFoldDB" id="A0A172TGW8"/>
<protein>
    <recommendedName>
        <fullName evidence="1">KTSC domain-containing protein</fullName>
    </recommendedName>
</protein>
<evidence type="ECO:0000259" key="1">
    <source>
        <dbReference type="Pfam" id="PF13619"/>
    </source>
</evidence>